<sequence>MQSLPQQRVLFVPDRNLASYVAEQTDKEVVPWDGHCYVHDPNISTEAIRELQRLHPDAAVMVHPECTPVVRRLADFVGSTSQMLDYASRPGKQVFIVGTEEGLLHPLQEQNPHKQFYSTGSVCSSMRLTTTHSVRRALDRMTNVVSVPGEVRERAAAALSRMLAV</sequence>
<evidence type="ECO:0000256" key="4">
    <source>
        <dbReference type="ARBA" id="ARBA00022485"/>
    </source>
</evidence>
<evidence type="ECO:0000256" key="6">
    <source>
        <dbReference type="ARBA" id="ARBA00022679"/>
    </source>
</evidence>
<accession>X1J6J3</accession>
<evidence type="ECO:0000256" key="5">
    <source>
        <dbReference type="ARBA" id="ARBA00022642"/>
    </source>
</evidence>
<comment type="cofactor">
    <cofactor evidence="1">
        <name>[4Fe-4S] cluster</name>
        <dbReference type="ChEBI" id="CHEBI:49883"/>
    </cofactor>
</comment>
<dbReference type="AlphaFoldDB" id="X1J6J3"/>
<dbReference type="Gene3D" id="3.40.50.10800">
    <property type="entry name" value="NadA-like"/>
    <property type="match status" value="2"/>
</dbReference>
<proteinExistence type="predicted"/>
<dbReference type="GO" id="GO:0008987">
    <property type="term" value="F:quinolinate synthetase A activity"/>
    <property type="evidence" value="ECO:0007669"/>
    <property type="project" value="InterPro"/>
</dbReference>
<dbReference type="PANTHER" id="PTHR30573">
    <property type="entry name" value="QUINOLINATE SYNTHETASE A"/>
    <property type="match status" value="1"/>
</dbReference>
<name>X1J6J3_9ZZZZ</name>
<organism evidence="10">
    <name type="scientific">marine sediment metagenome</name>
    <dbReference type="NCBI Taxonomy" id="412755"/>
    <lineage>
        <taxon>unclassified sequences</taxon>
        <taxon>metagenomes</taxon>
        <taxon>ecological metagenomes</taxon>
    </lineage>
</organism>
<protein>
    <recommendedName>
        <fullName evidence="3">quinolinate synthase</fullName>
        <ecNumber evidence="3">2.5.1.72</ecNumber>
    </recommendedName>
</protein>
<evidence type="ECO:0000256" key="9">
    <source>
        <dbReference type="ARBA" id="ARBA00023014"/>
    </source>
</evidence>
<dbReference type="SUPFAM" id="SSF142754">
    <property type="entry name" value="NadA-like"/>
    <property type="match status" value="1"/>
</dbReference>
<dbReference type="UniPathway" id="UPA00253">
    <property type="reaction ID" value="UER00327"/>
</dbReference>
<dbReference type="InterPro" id="IPR003473">
    <property type="entry name" value="NadA"/>
</dbReference>
<keyword evidence="6" id="KW-0808">Transferase</keyword>
<dbReference type="GO" id="GO:0034628">
    <property type="term" value="P:'de novo' NAD+ biosynthetic process from L-aspartate"/>
    <property type="evidence" value="ECO:0007669"/>
    <property type="project" value="TreeGrafter"/>
</dbReference>
<keyword evidence="4" id="KW-0004">4Fe-4S</keyword>
<dbReference type="GO" id="GO:0046872">
    <property type="term" value="F:metal ion binding"/>
    <property type="evidence" value="ECO:0007669"/>
    <property type="project" value="UniProtKB-KW"/>
</dbReference>
<comment type="pathway">
    <text evidence="2">Cofactor biosynthesis; NAD(+) biosynthesis; quinolinate from iminoaspartate: step 1/1.</text>
</comment>
<dbReference type="PANTHER" id="PTHR30573:SF0">
    <property type="entry name" value="QUINOLINATE SYNTHASE, CHLOROPLASTIC"/>
    <property type="match status" value="1"/>
</dbReference>
<dbReference type="GO" id="GO:0051539">
    <property type="term" value="F:4 iron, 4 sulfur cluster binding"/>
    <property type="evidence" value="ECO:0007669"/>
    <property type="project" value="UniProtKB-KW"/>
</dbReference>
<evidence type="ECO:0000256" key="8">
    <source>
        <dbReference type="ARBA" id="ARBA00023004"/>
    </source>
</evidence>
<evidence type="ECO:0000256" key="7">
    <source>
        <dbReference type="ARBA" id="ARBA00022723"/>
    </source>
</evidence>
<dbReference type="EMBL" id="BARU01027985">
    <property type="protein sequence ID" value="GAH65378.1"/>
    <property type="molecule type" value="Genomic_DNA"/>
</dbReference>
<dbReference type="EC" id="2.5.1.72" evidence="3"/>
<keyword evidence="9" id="KW-0411">Iron-sulfur</keyword>
<dbReference type="InterPro" id="IPR036094">
    <property type="entry name" value="NadA_sf"/>
</dbReference>
<evidence type="ECO:0000313" key="10">
    <source>
        <dbReference type="EMBL" id="GAH65378.1"/>
    </source>
</evidence>
<evidence type="ECO:0000256" key="3">
    <source>
        <dbReference type="ARBA" id="ARBA00012669"/>
    </source>
</evidence>
<evidence type="ECO:0000256" key="2">
    <source>
        <dbReference type="ARBA" id="ARBA00005065"/>
    </source>
</evidence>
<evidence type="ECO:0000256" key="1">
    <source>
        <dbReference type="ARBA" id="ARBA00001966"/>
    </source>
</evidence>
<keyword evidence="8" id="KW-0408">Iron</keyword>
<keyword evidence="7" id="KW-0479">Metal-binding</keyword>
<comment type="caution">
    <text evidence="10">The sequence shown here is derived from an EMBL/GenBank/DDBJ whole genome shotgun (WGS) entry which is preliminary data.</text>
</comment>
<gene>
    <name evidence="10" type="ORF">S03H2_44728</name>
</gene>
<dbReference type="Pfam" id="PF02445">
    <property type="entry name" value="NadA"/>
    <property type="match status" value="1"/>
</dbReference>
<keyword evidence="5" id="KW-0662">Pyridine nucleotide biosynthesis</keyword>
<reference evidence="10" key="1">
    <citation type="journal article" date="2014" name="Front. Microbiol.">
        <title>High frequency of phylogenetically diverse reductive dehalogenase-homologous genes in deep subseafloor sedimentary metagenomes.</title>
        <authorList>
            <person name="Kawai M."/>
            <person name="Futagami T."/>
            <person name="Toyoda A."/>
            <person name="Takaki Y."/>
            <person name="Nishi S."/>
            <person name="Hori S."/>
            <person name="Arai W."/>
            <person name="Tsubouchi T."/>
            <person name="Morono Y."/>
            <person name="Uchiyama I."/>
            <person name="Ito T."/>
            <person name="Fujiyama A."/>
            <person name="Inagaki F."/>
            <person name="Takami H."/>
        </authorList>
    </citation>
    <scope>NUCLEOTIDE SEQUENCE</scope>
    <source>
        <strain evidence="10">Expedition CK06-06</strain>
    </source>
</reference>